<dbReference type="PANTHER" id="PTHR24276:SF98">
    <property type="entry name" value="FI18310P1-RELATED"/>
    <property type="match status" value="1"/>
</dbReference>
<feature type="chain" id="PRO_5043340077" description="Peptidase S1 domain-containing protein" evidence="4">
    <location>
        <begin position="19"/>
        <end position="376"/>
    </location>
</feature>
<accession>A0AAW0RRX9</accession>
<evidence type="ECO:0000256" key="1">
    <source>
        <dbReference type="ARBA" id="ARBA00007664"/>
    </source>
</evidence>
<dbReference type="PROSITE" id="PS00135">
    <property type="entry name" value="TRYPSIN_SER"/>
    <property type="match status" value="1"/>
</dbReference>
<dbReference type="Pfam" id="PF00089">
    <property type="entry name" value="Trypsin"/>
    <property type="match status" value="1"/>
</dbReference>
<keyword evidence="2" id="KW-1015">Disulfide bond</keyword>
<evidence type="ECO:0000256" key="2">
    <source>
        <dbReference type="ARBA" id="ARBA00023157"/>
    </source>
</evidence>
<dbReference type="PRINTS" id="PR00722">
    <property type="entry name" value="CHYMOTRYPSIN"/>
</dbReference>
<gene>
    <name evidence="6" type="ORF">G3M48_005607</name>
</gene>
<dbReference type="InterPro" id="IPR009003">
    <property type="entry name" value="Peptidase_S1_PA"/>
</dbReference>
<comment type="similarity">
    <text evidence="1">Belongs to the peptidase S1 family.</text>
</comment>
<dbReference type="GO" id="GO:0006508">
    <property type="term" value="P:proteolysis"/>
    <property type="evidence" value="ECO:0007669"/>
    <property type="project" value="UniProtKB-KW"/>
</dbReference>
<dbReference type="EMBL" id="JAAHCF010000374">
    <property type="protein sequence ID" value="KAK8144591.1"/>
    <property type="molecule type" value="Genomic_DNA"/>
</dbReference>
<proteinExistence type="inferred from homology"/>
<evidence type="ECO:0000313" key="7">
    <source>
        <dbReference type="Proteomes" id="UP001397290"/>
    </source>
</evidence>
<feature type="signal peptide" evidence="4">
    <location>
        <begin position="1"/>
        <end position="18"/>
    </location>
</feature>
<dbReference type="InterPro" id="IPR033116">
    <property type="entry name" value="TRYPSIN_SER"/>
</dbReference>
<protein>
    <recommendedName>
        <fullName evidence="5">Peptidase S1 domain-containing protein</fullName>
    </recommendedName>
</protein>
<reference evidence="6 7" key="1">
    <citation type="submission" date="2020-02" db="EMBL/GenBank/DDBJ databases">
        <title>Comparative genomics of the hypocrealean fungal genus Beauvera.</title>
        <authorList>
            <person name="Showalter D.N."/>
            <person name="Bushley K.E."/>
            <person name="Rehner S.A."/>
        </authorList>
    </citation>
    <scope>NUCLEOTIDE SEQUENCE [LARGE SCALE GENOMIC DNA]</scope>
    <source>
        <strain evidence="6 7">ARSEF4384</strain>
    </source>
</reference>
<dbReference type="Gene3D" id="2.40.10.10">
    <property type="entry name" value="Trypsin-like serine proteases"/>
    <property type="match status" value="1"/>
</dbReference>
<dbReference type="GO" id="GO:0004252">
    <property type="term" value="F:serine-type endopeptidase activity"/>
    <property type="evidence" value="ECO:0007669"/>
    <property type="project" value="InterPro"/>
</dbReference>
<name>A0AAW0RRX9_9HYPO</name>
<dbReference type="InterPro" id="IPR043504">
    <property type="entry name" value="Peptidase_S1_PA_chymotrypsin"/>
</dbReference>
<dbReference type="PROSITE" id="PS50240">
    <property type="entry name" value="TRYPSIN_DOM"/>
    <property type="match status" value="1"/>
</dbReference>
<comment type="caution">
    <text evidence="6">The sequence shown here is derived from an EMBL/GenBank/DDBJ whole genome shotgun (WGS) entry which is preliminary data.</text>
</comment>
<evidence type="ECO:0000256" key="3">
    <source>
        <dbReference type="RuleBase" id="RU363034"/>
    </source>
</evidence>
<dbReference type="Proteomes" id="UP001397290">
    <property type="component" value="Unassembled WGS sequence"/>
</dbReference>
<dbReference type="InterPro" id="IPR001254">
    <property type="entry name" value="Trypsin_dom"/>
</dbReference>
<dbReference type="CDD" id="cd00190">
    <property type="entry name" value="Tryp_SPc"/>
    <property type="match status" value="1"/>
</dbReference>
<keyword evidence="3" id="KW-0720">Serine protease</keyword>
<keyword evidence="4" id="KW-0732">Signal</keyword>
<feature type="domain" description="Peptidase S1" evidence="5">
    <location>
        <begin position="25"/>
        <end position="288"/>
    </location>
</feature>
<dbReference type="InterPro" id="IPR018114">
    <property type="entry name" value="TRYPSIN_HIS"/>
</dbReference>
<keyword evidence="3" id="KW-0378">Hydrolase</keyword>
<organism evidence="6 7">
    <name type="scientific">Beauveria asiatica</name>
    <dbReference type="NCBI Taxonomy" id="1069075"/>
    <lineage>
        <taxon>Eukaryota</taxon>
        <taxon>Fungi</taxon>
        <taxon>Dikarya</taxon>
        <taxon>Ascomycota</taxon>
        <taxon>Pezizomycotina</taxon>
        <taxon>Sordariomycetes</taxon>
        <taxon>Hypocreomycetidae</taxon>
        <taxon>Hypocreales</taxon>
        <taxon>Cordycipitaceae</taxon>
        <taxon>Beauveria</taxon>
    </lineage>
</organism>
<evidence type="ECO:0000256" key="4">
    <source>
        <dbReference type="SAM" id="SignalP"/>
    </source>
</evidence>
<dbReference type="AlphaFoldDB" id="A0AAW0RRX9"/>
<sequence length="376" mass="39981">MMLITALAATFSATLAAAATIDKRIIGGENVPEGEIKWIVSLRNQEGTHVCGGSLLNSTTVLTAAHCLKGKVVSVTAGTVSIKTGGVSAAVASAEKHPNYRPGSPKTCPVSLPWNGNECKRLRALPGGTEENDLAMLKLSTPIDLTEYARLPLVGGDAVVNTTAISAGWGAQTPIELSEDKDGKRKPAVGPEILSKVVLDIHAREVCAAKGKDQHITTNDTFICAGGQGKNSCAGDSGGPLFVPETQLLLGVVSWSVKDKKANTYCGDSPTVFTRVGSYIDWIKETSNRLAVKEYCKRPETDLVKCYDASMFCQMRELSPDASELELLECIDRIQVCAGQGSRSDQCISKAKLCKKEEKLPVGDLVSLARCAKKDL</sequence>
<evidence type="ECO:0000313" key="6">
    <source>
        <dbReference type="EMBL" id="KAK8144591.1"/>
    </source>
</evidence>
<dbReference type="PROSITE" id="PS00134">
    <property type="entry name" value="TRYPSIN_HIS"/>
    <property type="match status" value="1"/>
</dbReference>
<evidence type="ECO:0000259" key="5">
    <source>
        <dbReference type="PROSITE" id="PS50240"/>
    </source>
</evidence>
<dbReference type="SUPFAM" id="SSF50494">
    <property type="entry name" value="Trypsin-like serine proteases"/>
    <property type="match status" value="1"/>
</dbReference>
<dbReference type="InterPro" id="IPR050430">
    <property type="entry name" value="Peptidase_S1"/>
</dbReference>
<dbReference type="SMART" id="SM00020">
    <property type="entry name" value="Tryp_SPc"/>
    <property type="match status" value="1"/>
</dbReference>
<keyword evidence="3" id="KW-0645">Protease</keyword>
<dbReference type="PANTHER" id="PTHR24276">
    <property type="entry name" value="POLYSERASE-RELATED"/>
    <property type="match status" value="1"/>
</dbReference>
<keyword evidence="7" id="KW-1185">Reference proteome</keyword>
<dbReference type="InterPro" id="IPR001314">
    <property type="entry name" value="Peptidase_S1A"/>
</dbReference>